<proteinExistence type="predicted"/>
<dbReference type="Proteomes" id="UP001296706">
    <property type="component" value="Unassembled WGS sequence"/>
</dbReference>
<reference evidence="1 2" key="1">
    <citation type="submission" date="2020-04" db="EMBL/GenBank/DDBJ databases">
        <authorList>
            <person name="Klaysubun C."/>
            <person name="Duangmal K."/>
            <person name="Lipun K."/>
        </authorList>
    </citation>
    <scope>NUCLEOTIDE SEQUENCE [LARGE SCALE GENOMIC DNA]</scope>
    <source>
        <strain evidence="1 2">JCM 11839</strain>
    </source>
</reference>
<accession>A0ABX1R8N1</accession>
<dbReference type="EMBL" id="JAAXKY010000012">
    <property type="protein sequence ID" value="NMH76743.1"/>
    <property type="molecule type" value="Genomic_DNA"/>
</dbReference>
<protein>
    <submittedName>
        <fullName evidence="1">Uncharacterized protein</fullName>
    </submittedName>
</protein>
<keyword evidence="2" id="KW-1185">Reference proteome</keyword>
<evidence type="ECO:0000313" key="2">
    <source>
        <dbReference type="Proteomes" id="UP001296706"/>
    </source>
</evidence>
<name>A0ABX1R8N1_9PSEU</name>
<gene>
    <name evidence="1" type="ORF">HF577_06465</name>
</gene>
<organism evidence="1 2">
    <name type="scientific">Pseudonocardia xinjiangensis</name>
    <dbReference type="NCBI Taxonomy" id="75289"/>
    <lineage>
        <taxon>Bacteria</taxon>
        <taxon>Bacillati</taxon>
        <taxon>Actinomycetota</taxon>
        <taxon>Actinomycetes</taxon>
        <taxon>Pseudonocardiales</taxon>
        <taxon>Pseudonocardiaceae</taxon>
        <taxon>Pseudonocardia</taxon>
    </lineage>
</organism>
<evidence type="ECO:0000313" key="1">
    <source>
        <dbReference type="EMBL" id="NMH76743.1"/>
    </source>
</evidence>
<sequence length="136" mass="13889">MEKVNGDDEDCWAAVRRIGEALVPDGQGAGGAAFRAFLIYRAEHGGPANHGPTCGDVLDAGNGLGSVLAEINVALGLPPITPASRTIRAARTTAAAARENSVPAAGPQPAGRAVYYGAVIGTSDKELTPEHETDDQ</sequence>
<comment type="caution">
    <text evidence="1">The sequence shown here is derived from an EMBL/GenBank/DDBJ whole genome shotgun (WGS) entry which is preliminary data.</text>
</comment>
<dbReference type="RefSeq" id="WP_169394818.1">
    <property type="nucleotide sequence ID" value="NZ_BAAAJH010000009.1"/>
</dbReference>